<feature type="chain" id="PRO_5009913105" description="Lipoprotein" evidence="1">
    <location>
        <begin position="25"/>
        <end position="402"/>
    </location>
</feature>
<reference evidence="2 3" key="1">
    <citation type="submission" date="2016-11" db="EMBL/GenBank/DDBJ databases">
        <authorList>
            <person name="Jaros S."/>
            <person name="Januszkiewicz K."/>
            <person name="Wedrychowicz H."/>
        </authorList>
    </citation>
    <scope>NUCLEOTIDE SEQUENCE [LARGE SCALE GENOMIC DNA]</scope>
    <source>
        <strain evidence="2 3">DSM 21120</strain>
    </source>
</reference>
<dbReference type="AlphaFoldDB" id="A0A1M5Q6R4"/>
<protein>
    <recommendedName>
        <fullName evidence="4">Lipoprotein</fullName>
    </recommendedName>
</protein>
<dbReference type="Proteomes" id="UP000184032">
    <property type="component" value="Unassembled WGS sequence"/>
</dbReference>
<keyword evidence="1" id="KW-0732">Signal</keyword>
<name>A0A1M5Q6R4_9FIRM</name>
<gene>
    <name evidence="2" type="ORF">SAMN02745245_00516</name>
</gene>
<accession>A0A1M5Q6R4</accession>
<dbReference type="OrthoDB" id="9797829at2"/>
<evidence type="ECO:0000313" key="3">
    <source>
        <dbReference type="Proteomes" id="UP000184032"/>
    </source>
</evidence>
<evidence type="ECO:0000313" key="2">
    <source>
        <dbReference type="EMBL" id="SHH09461.1"/>
    </source>
</evidence>
<proteinExistence type="predicted"/>
<dbReference type="RefSeq" id="WP_073183469.1">
    <property type="nucleotide sequence ID" value="NZ_FQXI01000002.1"/>
</dbReference>
<dbReference type="STRING" id="1120995.SAMN02745245_00516"/>
<organism evidence="2 3">
    <name type="scientific">Anaerosphaera aminiphila DSM 21120</name>
    <dbReference type="NCBI Taxonomy" id="1120995"/>
    <lineage>
        <taxon>Bacteria</taxon>
        <taxon>Bacillati</taxon>
        <taxon>Bacillota</taxon>
        <taxon>Tissierellia</taxon>
        <taxon>Tissierellales</taxon>
        <taxon>Peptoniphilaceae</taxon>
        <taxon>Anaerosphaera</taxon>
    </lineage>
</organism>
<evidence type="ECO:0000256" key="1">
    <source>
        <dbReference type="SAM" id="SignalP"/>
    </source>
</evidence>
<evidence type="ECO:0008006" key="4">
    <source>
        <dbReference type="Google" id="ProtNLM"/>
    </source>
</evidence>
<feature type="signal peptide" evidence="1">
    <location>
        <begin position="1"/>
        <end position="24"/>
    </location>
</feature>
<dbReference type="PROSITE" id="PS51257">
    <property type="entry name" value="PROKAR_LIPOPROTEIN"/>
    <property type="match status" value="1"/>
</dbReference>
<dbReference type="EMBL" id="FQXI01000002">
    <property type="protein sequence ID" value="SHH09461.1"/>
    <property type="molecule type" value="Genomic_DNA"/>
</dbReference>
<keyword evidence="3" id="KW-1185">Reference proteome</keyword>
<sequence length="402" mass="45633">MKKILTTILIALTSIVLLTGCSKADNYIGNADDETKTLIGETILNYKQSHPFESAMVLDENKTKVFDGETYIKIVSGYGYESFDSYKNLLNNTYTKNKIKDQLNFDSKDSLIKESDNLLYLNSNDAELFKEIFGKTKVDLNSIDVITKSENALVISYKTYSSDLFFKEPFTDYLVLVNEGGKFLVEDVIDKYSIPDNEEILKISEHFNLGSENSNLILRGSGSSFNNASKTFFKVYELKDNSLEIKYACALPQNPNLPIENLEIEDGQILNSYFKKLYPNNDNTKMLITVAENTENTNYSPKTEEQYVIYSSFNSGNGSGEYIVIPKYVDSGFIQLKNYKENGFFQLDDFINGVSGDYTIFSNDSKEPAFEFKTEDLKNNIIPDGVKLVNYYDVLNILEEAL</sequence>